<feature type="region of interest" description="Disordered" evidence="7">
    <location>
        <begin position="84"/>
        <end position="183"/>
    </location>
</feature>
<accession>B4R6I4</accession>
<evidence type="ECO:0000256" key="4">
    <source>
        <dbReference type="ARBA" id="ARBA00023163"/>
    </source>
</evidence>
<dbReference type="GO" id="GO:0005634">
    <property type="term" value="C:nucleus"/>
    <property type="evidence" value="ECO:0007669"/>
    <property type="project" value="UniProtKB-SubCell"/>
</dbReference>
<dbReference type="GO" id="GO:0000785">
    <property type="term" value="C:chromatin"/>
    <property type="evidence" value="ECO:0007669"/>
    <property type="project" value="TreeGrafter"/>
</dbReference>
<evidence type="ECO:0000259" key="8">
    <source>
        <dbReference type="PROSITE" id="PS50252"/>
    </source>
</evidence>
<comment type="caution">
    <text evidence="6">Lacks conserved residue(s) required for the propagation of feature annotation.</text>
</comment>
<dbReference type="OrthoDB" id="7442607at2759"/>
<evidence type="ECO:0000313" key="9">
    <source>
        <dbReference type="EMBL" id="EDX17414.1"/>
    </source>
</evidence>
<dbReference type="Gene3D" id="2.60.40.820">
    <property type="entry name" value="Transcription factor, T-box"/>
    <property type="match status" value="1"/>
</dbReference>
<dbReference type="PANTHER" id="PTHR11267:SF195">
    <property type="entry name" value="OPTOMOTOR-BLIND-RELATED-GENE-1, ISOFORM A"/>
    <property type="match status" value="1"/>
</dbReference>
<keyword evidence="10" id="KW-1185">Reference proteome</keyword>
<dbReference type="PANTHER" id="PTHR11267">
    <property type="entry name" value="T-BOX PROTEIN-RELATED"/>
    <property type="match status" value="1"/>
</dbReference>
<evidence type="ECO:0000256" key="2">
    <source>
        <dbReference type="ARBA" id="ARBA00023015"/>
    </source>
</evidence>
<keyword evidence="2" id="KW-0805">Transcription regulation</keyword>
<dbReference type="AlphaFoldDB" id="B4R6I4"/>
<keyword evidence="5 6" id="KW-0539">Nucleus</keyword>
<evidence type="ECO:0000313" key="10">
    <source>
        <dbReference type="Proteomes" id="UP000000304"/>
    </source>
</evidence>
<dbReference type="PROSITE" id="PS01283">
    <property type="entry name" value="TBOX_1"/>
    <property type="match status" value="1"/>
</dbReference>
<dbReference type="PhylomeDB" id="B4R6I4"/>
<dbReference type="GO" id="GO:0045893">
    <property type="term" value="P:positive regulation of DNA-templated transcription"/>
    <property type="evidence" value="ECO:0007669"/>
    <property type="project" value="InterPro"/>
</dbReference>
<proteinExistence type="predicted"/>
<dbReference type="InterPro" id="IPR001699">
    <property type="entry name" value="TF_T-box"/>
</dbReference>
<evidence type="ECO:0000256" key="6">
    <source>
        <dbReference type="PROSITE-ProRule" id="PRU00201"/>
    </source>
</evidence>
<gene>
    <name evidence="9" type="primary">Dsim\GD16117</name>
    <name evidence="9" type="ORF">Dsim_GD16117</name>
</gene>
<dbReference type="GO" id="GO:0001708">
    <property type="term" value="P:cell fate specification"/>
    <property type="evidence" value="ECO:0007669"/>
    <property type="project" value="TreeGrafter"/>
</dbReference>
<keyword evidence="4" id="KW-0804">Transcription</keyword>
<dbReference type="GO" id="GO:0000981">
    <property type="term" value="F:DNA-binding transcription factor activity, RNA polymerase II-specific"/>
    <property type="evidence" value="ECO:0007669"/>
    <property type="project" value="TreeGrafter"/>
</dbReference>
<organism evidence="9 10">
    <name type="scientific">Drosophila simulans</name>
    <name type="common">Fruit fly</name>
    <dbReference type="NCBI Taxonomy" id="7240"/>
    <lineage>
        <taxon>Eukaryota</taxon>
        <taxon>Metazoa</taxon>
        <taxon>Ecdysozoa</taxon>
        <taxon>Arthropoda</taxon>
        <taxon>Hexapoda</taxon>
        <taxon>Insecta</taxon>
        <taxon>Pterygota</taxon>
        <taxon>Neoptera</taxon>
        <taxon>Endopterygota</taxon>
        <taxon>Diptera</taxon>
        <taxon>Brachycera</taxon>
        <taxon>Muscomorpha</taxon>
        <taxon>Ephydroidea</taxon>
        <taxon>Drosophilidae</taxon>
        <taxon>Drosophila</taxon>
        <taxon>Sophophora</taxon>
    </lineage>
</organism>
<feature type="compositionally biased region" description="Low complexity" evidence="7">
    <location>
        <begin position="125"/>
        <end position="150"/>
    </location>
</feature>
<dbReference type="Pfam" id="PF00907">
    <property type="entry name" value="T-box"/>
    <property type="match status" value="1"/>
</dbReference>
<dbReference type="HOGENOM" id="CLU_980982_0_0_1"/>
<dbReference type="InterPro" id="IPR036960">
    <property type="entry name" value="T-box_sf"/>
</dbReference>
<feature type="compositionally biased region" description="Low complexity" evidence="7">
    <location>
        <begin position="84"/>
        <end position="104"/>
    </location>
</feature>
<name>B4R6I4_DROSI</name>
<sequence>MTHLMGPTECAGAMMTTTSMQFLDTSLPDYNCYANDYWASPYMTGGLSPMKQIEACIQTAGKDRSSYKPLEQIDAKLADIETHSTGSTGTANSSSSNSSISNPSCQDQSSSVPLPTDYAGGHSEASMAPTAGGTAATSTSAGGVSASTASKKFKGQHKKDNNSAENGTVKPNSHNISKGESEPVHPSLAQAIVVLETKALWDQFHAQGTEMIITKTGRRMFPTLQVRIGGLDPHATYICMMDFVPVDDKRYPYTFHKWWLARRIPFRRPRFMCIPTRLPPAPIG</sequence>
<dbReference type="InterPro" id="IPR018186">
    <property type="entry name" value="TF_T-box_CS"/>
</dbReference>
<dbReference type="EMBL" id="CM000366">
    <property type="protein sequence ID" value="EDX17414.1"/>
    <property type="molecule type" value="Genomic_DNA"/>
</dbReference>
<feature type="compositionally biased region" description="Polar residues" evidence="7">
    <location>
        <begin position="163"/>
        <end position="176"/>
    </location>
</feature>
<dbReference type="GO" id="GO:0000978">
    <property type="term" value="F:RNA polymerase II cis-regulatory region sequence-specific DNA binding"/>
    <property type="evidence" value="ECO:0007669"/>
    <property type="project" value="InterPro"/>
</dbReference>
<evidence type="ECO:0000256" key="5">
    <source>
        <dbReference type="ARBA" id="ARBA00023242"/>
    </source>
</evidence>
<dbReference type="InterPro" id="IPR008967">
    <property type="entry name" value="p53-like_TF_DNA-bd_sf"/>
</dbReference>
<evidence type="ECO:0000256" key="3">
    <source>
        <dbReference type="ARBA" id="ARBA00023125"/>
    </source>
</evidence>
<dbReference type="SMART" id="SM00425">
    <property type="entry name" value="TBOX"/>
    <property type="match status" value="1"/>
</dbReference>
<dbReference type="STRING" id="7240.B4R6I4"/>
<evidence type="ECO:0000256" key="7">
    <source>
        <dbReference type="SAM" id="MobiDB-lite"/>
    </source>
</evidence>
<dbReference type="Proteomes" id="UP000000304">
    <property type="component" value="Chromosome X"/>
</dbReference>
<protein>
    <submittedName>
        <fullName evidence="9">GD16117</fullName>
    </submittedName>
</protein>
<dbReference type="InterPro" id="IPR046360">
    <property type="entry name" value="T-box_DNA-bd"/>
</dbReference>
<dbReference type="SUPFAM" id="SSF49417">
    <property type="entry name" value="p53-like transcription factors"/>
    <property type="match status" value="1"/>
</dbReference>
<evidence type="ECO:0000256" key="1">
    <source>
        <dbReference type="ARBA" id="ARBA00004123"/>
    </source>
</evidence>
<keyword evidence="3 6" id="KW-0238">DNA-binding</keyword>
<feature type="domain" description="T-box" evidence="8">
    <location>
        <begin position="195"/>
        <end position="258"/>
    </location>
</feature>
<dbReference type="PROSITE" id="PS50252">
    <property type="entry name" value="TBOX_3"/>
    <property type="match status" value="1"/>
</dbReference>
<comment type="subcellular location">
    <subcellularLocation>
        <location evidence="1 6">Nucleus</location>
    </subcellularLocation>
</comment>
<reference evidence="9 10" key="1">
    <citation type="journal article" date="2007" name="Nature">
        <title>Evolution of genes and genomes on the Drosophila phylogeny.</title>
        <authorList>
            <consortium name="Drosophila 12 Genomes Consortium"/>
            <person name="Clark A.G."/>
            <person name="Eisen M.B."/>
            <person name="Smith D.R."/>
            <person name="Bergman C.M."/>
            <person name="Oliver B."/>
            <person name="Markow T.A."/>
            <person name="Kaufman T.C."/>
            <person name="Kellis M."/>
            <person name="Gelbart W."/>
            <person name="Iyer V.N."/>
            <person name="Pollard D.A."/>
            <person name="Sackton T.B."/>
            <person name="Larracuente A.M."/>
            <person name="Singh N.D."/>
            <person name="Abad J.P."/>
            <person name="Abt D.N."/>
            <person name="Adryan B."/>
            <person name="Aguade M."/>
            <person name="Akashi H."/>
            <person name="Anderson W.W."/>
            <person name="Aquadro C.F."/>
            <person name="Ardell D.H."/>
            <person name="Arguello R."/>
            <person name="Artieri C.G."/>
            <person name="Barbash D.A."/>
            <person name="Barker D."/>
            <person name="Barsanti P."/>
            <person name="Batterham P."/>
            <person name="Batzoglou S."/>
            <person name="Begun D."/>
            <person name="Bhutkar A."/>
            <person name="Blanco E."/>
            <person name="Bosak S.A."/>
            <person name="Bradley R.K."/>
            <person name="Brand A.D."/>
            <person name="Brent M.R."/>
            <person name="Brooks A.N."/>
            <person name="Brown R.H."/>
            <person name="Butlin R.K."/>
            <person name="Caggese C."/>
            <person name="Calvi B.R."/>
            <person name="Bernardo de Carvalho A."/>
            <person name="Caspi A."/>
            <person name="Castrezana S."/>
            <person name="Celniker S.E."/>
            <person name="Chang J.L."/>
            <person name="Chapple C."/>
            <person name="Chatterji S."/>
            <person name="Chinwalla A."/>
            <person name="Civetta A."/>
            <person name="Clifton S.W."/>
            <person name="Comeron J.M."/>
            <person name="Costello J.C."/>
            <person name="Coyne J.A."/>
            <person name="Daub J."/>
            <person name="David R.G."/>
            <person name="Delcher A.L."/>
            <person name="Delehaunty K."/>
            <person name="Do C.B."/>
            <person name="Ebling H."/>
            <person name="Edwards K."/>
            <person name="Eickbush T."/>
            <person name="Evans J.D."/>
            <person name="Filipski A."/>
            <person name="Findeiss S."/>
            <person name="Freyhult E."/>
            <person name="Fulton L."/>
            <person name="Fulton R."/>
            <person name="Garcia A.C."/>
            <person name="Gardiner A."/>
            <person name="Garfield D.A."/>
            <person name="Garvin B.E."/>
            <person name="Gibson G."/>
            <person name="Gilbert D."/>
            <person name="Gnerre S."/>
            <person name="Godfrey J."/>
            <person name="Good R."/>
            <person name="Gotea V."/>
            <person name="Gravely B."/>
            <person name="Greenberg A.J."/>
            <person name="Griffiths-Jones S."/>
            <person name="Gross S."/>
            <person name="Guigo R."/>
            <person name="Gustafson E.A."/>
            <person name="Haerty W."/>
            <person name="Hahn M.W."/>
            <person name="Halligan D.L."/>
            <person name="Halpern A.L."/>
            <person name="Halter G.M."/>
            <person name="Han M.V."/>
            <person name="Heger A."/>
            <person name="Hillier L."/>
            <person name="Hinrichs A.S."/>
            <person name="Holmes I."/>
            <person name="Hoskins R.A."/>
            <person name="Hubisz M.J."/>
            <person name="Hultmark D."/>
            <person name="Huntley M.A."/>
            <person name="Jaffe D.B."/>
            <person name="Jagadeeshan S."/>
            <person name="Jeck W.R."/>
            <person name="Johnson J."/>
            <person name="Jones C.D."/>
            <person name="Jordan W.C."/>
            <person name="Karpen G.H."/>
            <person name="Kataoka E."/>
            <person name="Keightley P.D."/>
            <person name="Kheradpour P."/>
            <person name="Kirkness E.F."/>
            <person name="Koerich L.B."/>
            <person name="Kristiansen K."/>
            <person name="Kudrna D."/>
            <person name="Kulathinal R.J."/>
            <person name="Kumar S."/>
            <person name="Kwok R."/>
            <person name="Lander E."/>
            <person name="Langley C.H."/>
            <person name="Lapoint R."/>
            <person name="Lazzaro B.P."/>
            <person name="Lee S.J."/>
            <person name="Levesque L."/>
            <person name="Li R."/>
            <person name="Lin C.F."/>
            <person name="Lin M.F."/>
            <person name="Lindblad-Toh K."/>
            <person name="Llopart A."/>
            <person name="Long M."/>
            <person name="Low L."/>
            <person name="Lozovsky E."/>
            <person name="Lu J."/>
            <person name="Luo M."/>
            <person name="Machado C.A."/>
            <person name="Makalowski W."/>
            <person name="Marzo M."/>
            <person name="Matsuda M."/>
            <person name="Matzkin L."/>
            <person name="McAllister B."/>
            <person name="McBride C.S."/>
            <person name="McKernan B."/>
            <person name="McKernan K."/>
            <person name="Mendez-Lago M."/>
            <person name="Minx P."/>
            <person name="Mollenhauer M.U."/>
            <person name="Montooth K."/>
            <person name="Mount S.M."/>
            <person name="Mu X."/>
            <person name="Myers E."/>
            <person name="Negre B."/>
            <person name="Newfeld S."/>
            <person name="Nielsen R."/>
            <person name="Noor M.A."/>
            <person name="O'Grady P."/>
            <person name="Pachter L."/>
            <person name="Papaceit M."/>
            <person name="Parisi M.J."/>
            <person name="Parisi M."/>
            <person name="Parts L."/>
            <person name="Pedersen J.S."/>
            <person name="Pesole G."/>
            <person name="Phillippy A.M."/>
            <person name="Ponting C.P."/>
            <person name="Pop M."/>
            <person name="Porcelli D."/>
            <person name="Powell J.R."/>
            <person name="Prohaska S."/>
            <person name="Pruitt K."/>
            <person name="Puig M."/>
            <person name="Quesneville H."/>
            <person name="Ram K.R."/>
            <person name="Rand D."/>
            <person name="Rasmussen M.D."/>
            <person name="Reed L.K."/>
            <person name="Reenan R."/>
            <person name="Reily A."/>
            <person name="Remington K.A."/>
            <person name="Rieger T.T."/>
            <person name="Ritchie M.G."/>
            <person name="Robin C."/>
            <person name="Rogers Y.H."/>
            <person name="Rohde C."/>
            <person name="Rozas J."/>
            <person name="Rubenfield M.J."/>
            <person name="Ruiz A."/>
            <person name="Russo S."/>
            <person name="Salzberg S.L."/>
            <person name="Sanchez-Gracia A."/>
            <person name="Saranga D.J."/>
            <person name="Sato H."/>
            <person name="Schaeffer S.W."/>
            <person name="Schatz M.C."/>
            <person name="Schlenke T."/>
            <person name="Schwartz R."/>
            <person name="Segarra C."/>
            <person name="Singh R.S."/>
            <person name="Sirot L."/>
            <person name="Sirota M."/>
            <person name="Sisneros N.B."/>
            <person name="Smith C.D."/>
            <person name="Smith T.F."/>
            <person name="Spieth J."/>
            <person name="Stage D.E."/>
            <person name="Stark A."/>
            <person name="Stephan W."/>
            <person name="Strausberg R.L."/>
            <person name="Strempel S."/>
            <person name="Sturgill D."/>
            <person name="Sutton G."/>
            <person name="Sutton G.G."/>
            <person name="Tao W."/>
            <person name="Teichmann S."/>
            <person name="Tobari Y.N."/>
            <person name="Tomimura Y."/>
            <person name="Tsolas J.M."/>
            <person name="Valente V.L."/>
            <person name="Venter E."/>
            <person name="Venter J.C."/>
            <person name="Vicario S."/>
            <person name="Vieira F.G."/>
            <person name="Vilella A.J."/>
            <person name="Villasante A."/>
            <person name="Walenz B."/>
            <person name="Wang J."/>
            <person name="Wasserman M."/>
            <person name="Watts T."/>
            <person name="Wilson D."/>
            <person name="Wilson R.K."/>
            <person name="Wing R.A."/>
            <person name="Wolfner M.F."/>
            <person name="Wong A."/>
            <person name="Wong G.K."/>
            <person name="Wu C.I."/>
            <person name="Wu G."/>
            <person name="Yamamoto D."/>
            <person name="Yang H.P."/>
            <person name="Yang S.P."/>
            <person name="Yorke J.A."/>
            <person name="Yoshida K."/>
            <person name="Zdobnov E."/>
            <person name="Zhang P."/>
            <person name="Zhang Y."/>
            <person name="Zimin A.V."/>
            <person name="Baldwin J."/>
            <person name="Abdouelleil A."/>
            <person name="Abdulkadir J."/>
            <person name="Abebe A."/>
            <person name="Abera B."/>
            <person name="Abreu J."/>
            <person name="Acer S.C."/>
            <person name="Aftuck L."/>
            <person name="Alexander A."/>
            <person name="An P."/>
            <person name="Anderson E."/>
            <person name="Anderson S."/>
            <person name="Arachi H."/>
            <person name="Azer M."/>
            <person name="Bachantsang P."/>
            <person name="Barry A."/>
            <person name="Bayul T."/>
            <person name="Berlin A."/>
            <person name="Bessette D."/>
            <person name="Bloom T."/>
            <person name="Blye J."/>
            <person name="Boguslavskiy L."/>
            <person name="Bonnet C."/>
            <person name="Boukhgalter B."/>
            <person name="Bourzgui I."/>
            <person name="Brown A."/>
            <person name="Cahill P."/>
            <person name="Channer S."/>
            <person name="Cheshatsang Y."/>
            <person name="Chuda L."/>
            <person name="Citroen M."/>
            <person name="Collymore A."/>
            <person name="Cooke P."/>
            <person name="Costello M."/>
            <person name="D'Aco K."/>
            <person name="Daza R."/>
            <person name="De Haan G."/>
            <person name="DeGray S."/>
            <person name="DeMaso C."/>
            <person name="Dhargay N."/>
            <person name="Dooley K."/>
            <person name="Dooley E."/>
            <person name="Doricent M."/>
            <person name="Dorje P."/>
            <person name="Dorjee K."/>
            <person name="Dupes A."/>
            <person name="Elong R."/>
            <person name="Falk J."/>
            <person name="Farina A."/>
            <person name="Faro S."/>
            <person name="Ferguson D."/>
            <person name="Fisher S."/>
            <person name="Foley C.D."/>
            <person name="Franke A."/>
            <person name="Friedrich D."/>
            <person name="Gadbois L."/>
            <person name="Gearin G."/>
            <person name="Gearin C.R."/>
            <person name="Giannoukos G."/>
            <person name="Goode T."/>
            <person name="Graham J."/>
            <person name="Grandbois E."/>
            <person name="Grewal S."/>
            <person name="Gyaltsen K."/>
            <person name="Hafez N."/>
            <person name="Hagos B."/>
            <person name="Hall J."/>
            <person name="Henson C."/>
            <person name="Hollinger A."/>
            <person name="Honan T."/>
            <person name="Huard M.D."/>
            <person name="Hughes L."/>
            <person name="Hurhula B."/>
            <person name="Husby M.E."/>
            <person name="Kamat A."/>
            <person name="Kanga B."/>
            <person name="Kashin S."/>
            <person name="Khazanovich D."/>
            <person name="Kisner P."/>
            <person name="Lance K."/>
            <person name="Lara M."/>
            <person name="Lee W."/>
            <person name="Lennon N."/>
            <person name="Letendre F."/>
            <person name="LeVine R."/>
            <person name="Lipovsky A."/>
            <person name="Liu X."/>
            <person name="Liu J."/>
            <person name="Liu S."/>
            <person name="Lokyitsang T."/>
            <person name="Lokyitsang Y."/>
            <person name="Lubonja R."/>
            <person name="Lui A."/>
            <person name="MacDonald P."/>
            <person name="Magnisalis V."/>
            <person name="Maru K."/>
            <person name="Matthews C."/>
            <person name="McCusker W."/>
            <person name="McDonough S."/>
            <person name="Mehta T."/>
            <person name="Meldrim J."/>
            <person name="Meneus L."/>
            <person name="Mihai O."/>
            <person name="Mihalev A."/>
            <person name="Mihova T."/>
            <person name="Mittelman R."/>
            <person name="Mlenga V."/>
            <person name="Montmayeur A."/>
            <person name="Mulrain L."/>
            <person name="Navidi A."/>
            <person name="Naylor J."/>
            <person name="Negash T."/>
            <person name="Nguyen T."/>
            <person name="Nguyen N."/>
            <person name="Nicol R."/>
            <person name="Norbu C."/>
            <person name="Norbu N."/>
            <person name="Novod N."/>
            <person name="O'Neill B."/>
            <person name="Osman S."/>
            <person name="Markiewicz E."/>
            <person name="Oyono O.L."/>
            <person name="Patti C."/>
            <person name="Phunkhang P."/>
            <person name="Pierre F."/>
            <person name="Priest M."/>
            <person name="Raghuraman S."/>
            <person name="Rege F."/>
            <person name="Reyes R."/>
            <person name="Rise C."/>
            <person name="Rogov P."/>
            <person name="Ross K."/>
            <person name="Ryan E."/>
            <person name="Settipalli S."/>
            <person name="Shea T."/>
            <person name="Sherpa N."/>
            <person name="Shi L."/>
            <person name="Shih D."/>
            <person name="Sparrow T."/>
            <person name="Spaulding J."/>
            <person name="Stalker J."/>
            <person name="Stange-Thomann N."/>
            <person name="Stavropoulos S."/>
            <person name="Stone C."/>
            <person name="Strader C."/>
            <person name="Tesfaye S."/>
            <person name="Thomson T."/>
            <person name="Thoulutsang Y."/>
            <person name="Thoulutsang D."/>
            <person name="Topham K."/>
            <person name="Topping I."/>
            <person name="Tsamla T."/>
            <person name="Vassiliev H."/>
            <person name="Vo A."/>
            <person name="Wangchuk T."/>
            <person name="Wangdi T."/>
            <person name="Weiand M."/>
            <person name="Wilkinson J."/>
            <person name="Wilson A."/>
            <person name="Yadav S."/>
            <person name="Young G."/>
            <person name="Yu Q."/>
            <person name="Zembek L."/>
            <person name="Zhong D."/>
            <person name="Zimmer A."/>
            <person name="Zwirko Z."/>
            <person name="Jaffe D.B."/>
            <person name="Alvarez P."/>
            <person name="Brockman W."/>
            <person name="Butler J."/>
            <person name="Chin C."/>
            <person name="Gnerre S."/>
            <person name="Grabherr M."/>
            <person name="Kleber M."/>
            <person name="Mauceli E."/>
            <person name="MacCallum I."/>
        </authorList>
    </citation>
    <scope>NUCLEOTIDE SEQUENCE [LARGE SCALE GENOMIC DNA]</scope>
    <source>
        <strain evidence="10">white501</strain>
    </source>
</reference>